<sequence length="318" mass="34365">MHYTVISPSRTPSGQFNEPVTRAAVGEYFIAYSVRAVDGHFPDLNLFEYLSFSLYWCTKSFNTSITAGTIEEDEVARAVSPLSSASSSSSSLSSAETVNANWFPQLANDDLHQKPVYDRSPSLTNKSLTMEHAHLRETYTIDACTGLKASNSLNSGFMGSEEDSAGNSKLQKLDALVANVADSLTEYVLSISHTIIGGNNDSAIGTAYTLQPVVKVRWEWLTMLACRIVLSAVVLAAVTKRATTTQAASGDRKDMQTNNFLKNSSSSVATMCALNANARAALGSLSDLETVMKAGERRAREAAVFDRASSGCYYYCGY</sequence>
<comment type="caution">
    <text evidence="1">The sequence shown here is derived from an EMBL/GenBank/DDBJ whole genome shotgun (WGS) entry which is preliminary data.</text>
</comment>
<evidence type="ECO:0000313" key="2">
    <source>
        <dbReference type="Proteomes" id="UP001285441"/>
    </source>
</evidence>
<dbReference type="Proteomes" id="UP001285441">
    <property type="component" value="Unassembled WGS sequence"/>
</dbReference>
<proteinExistence type="predicted"/>
<gene>
    <name evidence="1" type="ORF">B0H63DRAFT_525630</name>
</gene>
<evidence type="ECO:0000313" key="1">
    <source>
        <dbReference type="EMBL" id="KAK3378396.1"/>
    </source>
</evidence>
<dbReference type="AlphaFoldDB" id="A0AAE0KKN6"/>
<accession>A0AAE0KKN6</accession>
<dbReference type="PANTHER" id="PTHR35394">
    <property type="entry name" value="DUF3176 DOMAIN-CONTAINING PROTEIN"/>
    <property type="match status" value="1"/>
</dbReference>
<name>A0AAE0KKN6_9PEZI</name>
<keyword evidence="2" id="KW-1185">Reference proteome</keyword>
<dbReference type="PANTHER" id="PTHR35394:SF5">
    <property type="entry name" value="DUF3176 DOMAIN-CONTAINING PROTEIN"/>
    <property type="match status" value="1"/>
</dbReference>
<reference evidence="1" key="2">
    <citation type="submission" date="2023-06" db="EMBL/GenBank/DDBJ databases">
        <authorList>
            <consortium name="Lawrence Berkeley National Laboratory"/>
            <person name="Haridas S."/>
            <person name="Hensen N."/>
            <person name="Bonometti L."/>
            <person name="Westerberg I."/>
            <person name="Brannstrom I.O."/>
            <person name="Guillou S."/>
            <person name="Cros-Aarteil S."/>
            <person name="Calhoun S."/>
            <person name="Kuo A."/>
            <person name="Mondo S."/>
            <person name="Pangilinan J."/>
            <person name="Riley R."/>
            <person name="LaButti K."/>
            <person name="Andreopoulos B."/>
            <person name="Lipzen A."/>
            <person name="Chen C."/>
            <person name="Yanf M."/>
            <person name="Daum C."/>
            <person name="Ng V."/>
            <person name="Clum A."/>
            <person name="Steindorff A."/>
            <person name="Ohm R."/>
            <person name="Martin F."/>
            <person name="Silar P."/>
            <person name="Natvig D."/>
            <person name="Lalanne C."/>
            <person name="Gautier V."/>
            <person name="Ament-velasquez S.L."/>
            <person name="Kruys A."/>
            <person name="Hutchinson M.I."/>
            <person name="Powell A.J."/>
            <person name="Barry K."/>
            <person name="Miller A.N."/>
            <person name="Grigoriev I.V."/>
            <person name="Debuchy R."/>
            <person name="Gladieux P."/>
            <person name="Thoren M.H."/>
            <person name="Johannesson H."/>
        </authorList>
    </citation>
    <scope>NUCLEOTIDE SEQUENCE</scope>
    <source>
        <strain evidence="1">CBS 232.78</strain>
    </source>
</reference>
<dbReference type="EMBL" id="JAULSW010000006">
    <property type="protein sequence ID" value="KAK3378396.1"/>
    <property type="molecule type" value="Genomic_DNA"/>
</dbReference>
<organism evidence="1 2">
    <name type="scientific">Podospora didyma</name>
    <dbReference type="NCBI Taxonomy" id="330526"/>
    <lineage>
        <taxon>Eukaryota</taxon>
        <taxon>Fungi</taxon>
        <taxon>Dikarya</taxon>
        <taxon>Ascomycota</taxon>
        <taxon>Pezizomycotina</taxon>
        <taxon>Sordariomycetes</taxon>
        <taxon>Sordariomycetidae</taxon>
        <taxon>Sordariales</taxon>
        <taxon>Podosporaceae</taxon>
        <taxon>Podospora</taxon>
    </lineage>
</organism>
<reference evidence="1" key="1">
    <citation type="journal article" date="2023" name="Mol. Phylogenet. Evol.">
        <title>Genome-scale phylogeny and comparative genomics of the fungal order Sordariales.</title>
        <authorList>
            <person name="Hensen N."/>
            <person name="Bonometti L."/>
            <person name="Westerberg I."/>
            <person name="Brannstrom I.O."/>
            <person name="Guillou S."/>
            <person name="Cros-Aarteil S."/>
            <person name="Calhoun S."/>
            <person name="Haridas S."/>
            <person name="Kuo A."/>
            <person name="Mondo S."/>
            <person name="Pangilinan J."/>
            <person name="Riley R."/>
            <person name="LaButti K."/>
            <person name="Andreopoulos B."/>
            <person name="Lipzen A."/>
            <person name="Chen C."/>
            <person name="Yan M."/>
            <person name="Daum C."/>
            <person name="Ng V."/>
            <person name="Clum A."/>
            <person name="Steindorff A."/>
            <person name="Ohm R.A."/>
            <person name="Martin F."/>
            <person name="Silar P."/>
            <person name="Natvig D.O."/>
            <person name="Lalanne C."/>
            <person name="Gautier V."/>
            <person name="Ament-Velasquez S.L."/>
            <person name="Kruys A."/>
            <person name="Hutchinson M.I."/>
            <person name="Powell A.J."/>
            <person name="Barry K."/>
            <person name="Miller A.N."/>
            <person name="Grigoriev I.V."/>
            <person name="Debuchy R."/>
            <person name="Gladieux P."/>
            <person name="Hiltunen Thoren M."/>
            <person name="Johannesson H."/>
        </authorList>
    </citation>
    <scope>NUCLEOTIDE SEQUENCE</scope>
    <source>
        <strain evidence="1">CBS 232.78</strain>
    </source>
</reference>
<protein>
    <submittedName>
        <fullName evidence="1">Uncharacterized protein</fullName>
    </submittedName>
</protein>